<accession>A0A6F8PLW5</accession>
<proteinExistence type="predicted"/>
<evidence type="ECO:0000313" key="2">
    <source>
        <dbReference type="Proteomes" id="UP000501466"/>
    </source>
</evidence>
<organism evidence="1 2">
    <name type="scientific">Thiosulfativibrio zosterae</name>
    <dbReference type="NCBI Taxonomy" id="2675053"/>
    <lineage>
        <taxon>Bacteria</taxon>
        <taxon>Pseudomonadati</taxon>
        <taxon>Pseudomonadota</taxon>
        <taxon>Gammaproteobacteria</taxon>
        <taxon>Thiotrichales</taxon>
        <taxon>Piscirickettsiaceae</taxon>
        <taxon>Thiosulfativibrio</taxon>
    </lineage>
</organism>
<dbReference type="EMBL" id="AP021888">
    <property type="protein sequence ID" value="BBP43099.1"/>
    <property type="molecule type" value="Genomic_DNA"/>
</dbReference>
<sequence length="84" mass="10248">MSQLVLEIKNEMVKERLLWLLQHFKKDELEIVGTYTVKDNQVWSDEYIEQNWRELIITSSMQPDYEKSSQFREEFGEYLAEKNK</sequence>
<dbReference type="AlphaFoldDB" id="A0A6F8PLW5"/>
<dbReference type="Proteomes" id="UP000501466">
    <property type="component" value="Chromosome"/>
</dbReference>
<gene>
    <name evidence="1" type="ORF">THMIRHAT_08450</name>
</gene>
<dbReference type="RefSeq" id="WP_173290931.1">
    <property type="nucleotide sequence ID" value="NZ_AP021888.1"/>
</dbReference>
<name>A0A6F8PLW5_9GAMM</name>
<keyword evidence="2" id="KW-1185">Reference proteome</keyword>
<reference evidence="2" key="1">
    <citation type="submission" date="2019-11" db="EMBL/GenBank/DDBJ databases">
        <title>Isolation and characterization of two novel species in the genus Thiomicrorhabdus.</title>
        <authorList>
            <person name="Mochizuki J."/>
            <person name="Kojima H."/>
            <person name="Fukui M."/>
        </authorList>
    </citation>
    <scope>NUCLEOTIDE SEQUENCE [LARGE SCALE GENOMIC DNA]</scope>
    <source>
        <strain evidence="2">AkT22</strain>
    </source>
</reference>
<evidence type="ECO:0000313" key="1">
    <source>
        <dbReference type="EMBL" id="BBP43099.1"/>
    </source>
</evidence>
<dbReference type="KEGG" id="tzo:THMIRHAT_08450"/>
<protein>
    <submittedName>
        <fullName evidence="1">Uncharacterized protein</fullName>
    </submittedName>
</protein>